<dbReference type="Proteomes" id="UP000054314">
    <property type="component" value="Unassembled WGS sequence"/>
</dbReference>
<evidence type="ECO:0000313" key="5">
    <source>
        <dbReference type="EMBL" id="KGM13946.1"/>
    </source>
</evidence>
<dbReference type="SUPFAM" id="SSF53448">
    <property type="entry name" value="Nucleotide-diphospho-sugar transferases"/>
    <property type="match status" value="1"/>
</dbReference>
<dbReference type="InterPro" id="IPR050834">
    <property type="entry name" value="Glycosyltransf_2"/>
</dbReference>
<accession>A0A0A0C154</accession>
<evidence type="ECO:0000313" key="6">
    <source>
        <dbReference type="Proteomes" id="UP000054314"/>
    </source>
</evidence>
<dbReference type="Pfam" id="PF00535">
    <property type="entry name" value="Glycos_transf_2"/>
    <property type="match status" value="1"/>
</dbReference>
<organism evidence="5 6">
    <name type="scientific">Cellulomonas bogoriensis 69B4 = DSM 16987</name>
    <dbReference type="NCBI Taxonomy" id="1386082"/>
    <lineage>
        <taxon>Bacteria</taxon>
        <taxon>Bacillati</taxon>
        <taxon>Actinomycetota</taxon>
        <taxon>Actinomycetes</taxon>
        <taxon>Micrococcales</taxon>
        <taxon>Cellulomonadaceae</taxon>
        <taxon>Cellulomonas</taxon>
    </lineage>
</organism>
<dbReference type="OrthoDB" id="7665907at2"/>
<feature type="domain" description="Glycosyltransferase 2-like" evidence="4">
    <location>
        <begin position="5"/>
        <end position="128"/>
    </location>
</feature>
<comment type="caution">
    <text evidence="5">The sequence shown here is derived from an EMBL/GenBank/DDBJ whole genome shotgun (WGS) entry which is preliminary data.</text>
</comment>
<keyword evidence="2" id="KW-0328">Glycosyltransferase</keyword>
<dbReference type="RefSeq" id="WP_052104921.1">
    <property type="nucleotide sequence ID" value="NZ_AXCZ01000018.1"/>
</dbReference>
<gene>
    <name evidence="5" type="ORF">N869_01875</name>
</gene>
<sequence>MPRLSVLMPVRDGEATVGPAVRSTLRALPCDAELVVYDDVSSDRTPQVLAQVHDARLRVVRGEHPAGVAGGLNHLLECTDSLLVARMDADDVVLPGRFTRQLRAVARHDVVFSTVVDWRPDARRLRPNAPVPVSADAFGLHLLVTNPVSHPTMLARRSALDAVGGYRDLPSEDYDLWVRLALAGRTMTRLATPALAYRVHGAQVTASDAWRARSWADPRLGEVYGDLSERLLGERFARLVSCTEATPDVLDALDDFEERMVLAAARLSTGQARFLLAKLRRRLAAVRGRLVLVGAG</sequence>
<evidence type="ECO:0000256" key="3">
    <source>
        <dbReference type="ARBA" id="ARBA00022679"/>
    </source>
</evidence>
<reference evidence="5 6" key="1">
    <citation type="submission" date="2013-08" db="EMBL/GenBank/DDBJ databases">
        <title>Genome sequencing of Cellulomonas bogoriensis 69B4.</title>
        <authorList>
            <person name="Chen F."/>
            <person name="Li Y."/>
            <person name="Wang G."/>
        </authorList>
    </citation>
    <scope>NUCLEOTIDE SEQUENCE [LARGE SCALE GENOMIC DNA]</scope>
    <source>
        <strain evidence="5 6">69B4</strain>
    </source>
</reference>
<evidence type="ECO:0000259" key="4">
    <source>
        <dbReference type="Pfam" id="PF00535"/>
    </source>
</evidence>
<dbReference type="Gene3D" id="3.90.550.10">
    <property type="entry name" value="Spore Coat Polysaccharide Biosynthesis Protein SpsA, Chain A"/>
    <property type="match status" value="1"/>
</dbReference>
<evidence type="ECO:0000256" key="1">
    <source>
        <dbReference type="ARBA" id="ARBA00006739"/>
    </source>
</evidence>
<keyword evidence="6" id="KW-1185">Reference proteome</keyword>
<dbReference type="InterPro" id="IPR029044">
    <property type="entry name" value="Nucleotide-diphossugar_trans"/>
</dbReference>
<dbReference type="PANTHER" id="PTHR43685:SF5">
    <property type="entry name" value="GLYCOSYLTRANSFERASE EPSE-RELATED"/>
    <property type="match status" value="1"/>
</dbReference>
<comment type="similarity">
    <text evidence="1">Belongs to the glycosyltransferase 2 family.</text>
</comment>
<evidence type="ECO:0000256" key="2">
    <source>
        <dbReference type="ARBA" id="ARBA00022676"/>
    </source>
</evidence>
<name>A0A0A0C154_9CELL</name>
<dbReference type="PANTHER" id="PTHR43685">
    <property type="entry name" value="GLYCOSYLTRANSFERASE"/>
    <property type="match status" value="1"/>
</dbReference>
<dbReference type="EMBL" id="AXCZ01000018">
    <property type="protein sequence ID" value="KGM13946.1"/>
    <property type="molecule type" value="Genomic_DNA"/>
</dbReference>
<dbReference type="InterPro" id="IPR001173">
    <property type="entry name" value="Glyco_trans_2-like"/>
</dbReference>
<protein>
    <submittedName>
        <fullName evidence="5">Polypeptide N-acetylgalactosaminyltransferase</fullName>
    </submittedName>
</protein>
<keyword evidence="3 5" id="KW-0808">Transferase</keyword>
<dbReference type="GO" id="GO:0016757">
    <property type="term" value="F:glycosyltransferase activity"/>
    <property type="evidence" value="ECO:0007669"/>
    <property type="project" value="UniProtKB-KW"/>
</dbReference>
<dbReference type="AlphaFoldDB" id="A0A0A0C154"/>
<proteinExistence type="inferred from homology"/>